<dbReference type="Gene3D" id="3.30.420.10">
    <property type="entry name" value="Ribonuclease H-like superfamily/Ribonuclease H"/>
    <property type="match status" value="1"/>
</dbReference>
<keyword evidence="8 14" id="KW-0963">Cytoplasm</keyword>
<dbReference type="RefSeq" id="WP_101443861.1">
    <property type="nucleotide sequence ID" value="NZ_PJMU01000002.1"/>
</dbReference>
<evidence type="ECO:0000256" key="7">
    <source>
        <dbReference type="ARBA" id="ARBA00019179"/>
    </source>
</evidence>
<proteinExistence type="inferred from homology"/>
<comment type="function">
    <text evidence="3 14 16">Endonuclease that specifically degrades the RNA of RNA-DNA hybrids.</text>
</comment>
<dbReference type="PANTHER" id="PTHR10954:SF18">
    <property type="entry name" value="RIBONUCLEASE HII"/>
    <property type="match status" value="1"/>
</dbReference>
<evidence type="ECO:0000256" key="3">
    <source>
        <dbReference type="ARBA" id="ARBA00004065"/>
    </source>
</evidence>
<dbReference type="InterPro" id="IPR022898">
    <property type="entry name" value="RNase_HII"/>
</dbReference>
<dbReference type="InterPro" id="IPR036397">
    <property type="entry name" value="RNaseH_sf"/>
</dbReference>
<dbReference type="EMBL" id="PJMU01000002">
    <property type="protein sequence ID" value="PKV66477.1"/>
    <property type="molecule type" value="Genomic_DNA"/>
</dbReference>
<reference evidence="18 19" key="1">
    <citation type="submission" date="2017-12" db="EMBL/GenBank/DDBJ databases">
        <title>Genomic Encyclopedia of Type Strains, Phase III (KMG-III): the genomes of soil and plant-associated and newly described type strains.</title>
        <authorList>
            <person name="Whitman W."/>
        </authorList>
    </citation>
    <scope>NUCLEOTIDE SEQUENCE [LARGE SCALE GENOMIC DNA]</scope>
    <source>
        <strain evidence="18 19">LP43</strain>
    </source>
</reference>
<evidence type="ECO:0000256" key="15">
    <source>
        <dbReference type="PROSITE-ProRule" id="PRU01319"/>
    </source>
</evidence>
<evidence type="ECO:0000256" key="14">
    <source>
        <dbReference type="HAMAP-Rule" id="MF_00052"/>
    </source>
</evidence>
<dbReference type="Pfam" id="PF01351">
    <property type="entry name" value="RNase_HII"/>
    <property type="match status" value="1"/>
</dbReference>
<dbReference type="GO" id="GO:0004523">
    <property type="term" value="F:RNA-DNA hybrid ribonuclease activity"/>
    <property type="evidence" value="ECO:0007669"/>
    <property type="project" value="UniProtKB-UniRule"/>
</dbReference>
<evidence type="ECO:0000256" key="10">
    <source>
        <dbReference type="ARBA" id="ARBA00022723"/>
    </source>
</evidence>
<feature type="domain" description="RNase H type-2" evidence="17">
    <location>
        <begin position="11"/>
        <end position="201"/>
    </location>
</feature>
<sequence length="205" mass="22579">MNLLPNYSGYTLEAGIDEAGRGCLAGPVVAAAVILPPDYSHTLLNDSKQLNHKQRLQLRVDIVRDAVAWAIGEASPAEIDQINILQATYLAMHRAIAGLGVVPEYLIVDGNRFKGYGELGHTCIVKGDGKYLSIAAASVLAKTHRDELMCALAREHSAYGWERNAGYPTKEHRNSIAQYGTTQHHRLSFRLLSEEQLSLFPEKNK</sequence>
<name>A0A2N3UAT2_9BACT</name>
<feature type="binding site" evidence="14 15">
    <location>
        <position position="109"/>
    </location>
    <ligand>
        <name>a divalent metal cation</name>
        <dbReference type="ChEBI" id="CHEBI:60240"/>
    </ligand>
</feature>
<evidence type="ECO:0000259" key="17">
    <source>
        <dbReference type="PROSITE" id="PS51975"/>
    </source>
</evidence>
<dbReference type="HAMAP" id="MF_00052_B">
    <property type="entry name" value="RNase_HII_B"/>
    <property type="match status" value="1"/>
</dbReference>
<dbReference type="GO" id="GO:0003723">
    <property type="term" value="F:RNA binding"/>
    <property type="evidence" value="ECO:0007669"/>
    <property type="project" value="UniProtKB-UniRule"/>
</dbReference>
<evidence type="ECO:0000256" key="8">
    <source>
        <dbReference type="ARBA" id="ARBA00022490"/>
    </source>
</evidence>
<dbReference type="InterPro" id="IPR012337">
    <property type="entry name" value="RNaseH-like_sf"/>
</dbReference>
<comment type="similarity">
    <text evidence="5 14 16">Belongs to the RNase HII family.</text>
</comment>
<dbReference type="GO" id="GO:0043137">
    <property type="term" value="P:DNA replication, removal of RNA primer"/>
    <property type="evidence" value="ECO:0007669"/>
    <property type="project" value="TreeGrafter"/>
</dbReference>
<evidence type="ECO:0000313" key="18">
    <source>
        <dbReference type="EMBL" id="PKV66477.1"/>
    </source>
</evidence>
<keyword evidence="10 14" id="KW-0479">Metal-binding</keyword>
<evidence type="ECO:0000256" key="16">
    <source>
        <dbReference type="RuleBase" id="RU003515"/>
    </source>
</evidence>
<feature type="binding site" evidence="14 15">
    <location>
        <position position="18"/>
    </location>
    <ligand>
        <name>a divalent metal cation</name>
        <dbReference type="ChEBI" id="CHEBI:60240"/>
    </ligand>
</feature>
<keyword evidence="13 14" id="KW-0464">Manganese</keyword>
<comment type="subcellular location">
    <subcellularLocation>
        <location evidence="4 14">Cytoplasm</location>
    </subcellularLocation>
</comment>
<evidence type="ECO:0000256" key="1">
    <source>
        <dbReference type="ARBA" id="ARBA00000077"/>
    </source>
</evidence>
<protein>
    <recommendedName>
        <fullName evidence="7 14">Ribonuclease HII</fullName>
        <shortName evidence="14">RNase HII</shortName>
        <ecNumber evidence="6 14">3.1.26.4</ecNumber>
    </recommendedName>
</protein>
<comment type="cofactor">
    <cofactor evidence="14 15">
        <name>Mn(2+)</name>
        <dbReference type="ChEBI" id="CHEBI:29035"/>
    </cofactor>
    <cofactor evidence="14 15">
        <name>Mg(2+)</name>
        <dbReference type="ChEBI" id="CHEBI:18420"/>
    </cofactor>
    <text evidence="14 15">Manganese or magnesium. Binds 1 divalent metal ion per monomer in the absence of substrate. May bind a second metal ion after substrate binding.</text>
</comment>
<dbReference type="InterPro" id="IPR001352">
    <property type="entry name" value="RNase_HII/HIII"/>
</dbReference>
<evidence type="ECO:0000256" key="9">
    <source>
        <dbReference type="ARBA" id="ARBA00022722"/>
    </source>
</evidence>
<evidence type="ECO:0000256" key="5">
    <source>
        <dbReference type="ARBA" id="ARBA00007383"/>
    </source>
</evidence>
<keyword evidence="11 14" id="KW-0255">Endonuclease</keyword>
<dbReference type="GO" id="GO:0032299">
    <property type="term" value="C:ribonuclease H2 complex"/>
    <property type="evidence" value="ECO:0007669"/>
    <property type="project" value="TreeGrafter"/>
</dbReference>
<dbReference type="Proteomes" id="UP000233782">
    <property type="component" value="Unassembled WGS sequence"/>
</dbReference>
<evidence type="ECO:0000256" key="13">
    <source>
        <dbReference type="ARBA" id="ARBA00023211"/>
    </source>
</evidence>
<accession>A0A2N3UAT2</accession>
<keyword evidence="9 14" id="KW-0540">Nuclease</keyword>
<evidence type="ECO:0000313" key="19">
    <source>
        <dbReference type="Proteomes" id="UP000233782"/>
    </source>
</evidence>
<dbReference type="GO" id="GO:0030145">
    <property type="term" value="F:manganese ion binding"/>
    <property type="evidence" value="ECO:0007669"/>
    <property type="project" value="UniProtKB-UniRule"/>
</dbReference>
<feature type="binding site" evidence="14 15">
    <location>
        <position position="17"/>
    </location>
    <ligand>
        <name>a divalent metal cation</name>
        <dbReference type="ChEBI" id="CHEBI:60240"/>
    </ligand>
</feature>
<comment type="caution">
    <text evidence="18">The sequence shown here is derived from an EMBL/GenBank/DDBJ whole genome shotgun (WGS) entry which is preliminary data.</text>
</comment>
<dbReference type="InterPro" id="IPR024567">
    <property type="entry name" value="RNase_HII/HIII_dom"/>
</dbReference>
<dbReference type="SUPFAM" id="SSF53098">
    <property type="entry name" value="Ribonuclease H-like"/>
    <property type="match status" value="1"/>
</dbReference>
<dbReference type="PROSITE" id="PS51975">
    <property type="entry name" value="RNASE_H_2"/>
    <property type="match status" value="1"/>
</dbReference>
<dbReference type="EC" id="3.1.26.4" evidence="6 14"/>
<comment type="cofactor">
    <cofactor evidence="2">
        <name>Mg(2+)</name>
        <dbReference type="ChEBI" id="CHEBI:18420"/>
    </cofactor>
</comment>
<dbReference type="GO" id="GO:0005737">
    <property type="term" value="C:cytoplasm"/>
    <property type="evidence" value="ECO:0007669"/>
    <property type="project" value="UniProtKB-SubCell"/>
</dbReference>
<evidence type="ECO:0000256" key="6">
    <source>
        <dbReference type="ARBA" id="ARBA00012180"/>
    </source>
</evidence>
<gene>
    <name evidence="14" type="primary">rnhB</name>
    <name evidence="18" type="ORF">BD749_1605</name>
</gene>
<keyword evidence="12 14" id="KW-0378">Hydrolase</keyword>
<dbReference type="AlphaFoldDB" id="A0A2N3UAT2"/>
<organism evidence="18 19">
    <name type="scientific">Pontibacter ramchanderi</name>
    <dbReference type="NCBI Taxonomy" id="1179743"/>
    <lineage>
        <taxon>Bacteria</taxon>
        <taxon>Pseudomonadati</taxon>
        <taxon>Bacteroidota</taxon>
        <taxon>Cytophagia</taxon>
        <taxon>Cytophagales</taxon>
        <taxon>Hymenobacteraceae</taxon>
        <taxon>Pontibacter</taxon>
    </lineage>
</organism>
<keyword evidence="19" id="KW-1185">Reference proteome</keyword>
<dbReference type="CDD" id="cd07182">
    <property type="entry name" value="RNase_HII_bacteria_HII_like"/>
    <property type="match status" value="1"/>
</dbReference>
<dbReference type="NCBIfam" id="NF000595">
    <property type="entry name" value="PRK00015.1-3"/>
    <property type="match status" value="1"/>
</dbReference>
<dbReference type="OrthoDB" id="9803420at2"/>
<comment type="catalytic activity">
    <reaction evidence="1 14 15 16">
        <text>Endonucleolytic cleavage to 5'-phosphomonoester.</text>
        <dbReference type="EC" id="3.1.26.4"/>
    </reaction>
</comment>
<evidence type="ECO:0000256" key="4">
    <source>
        <dbReference type="ARBA" id="ARBA00004496"/>
    </source>
</evidence>
<dbReference type="PANTHER" id="PTHR10954">
    <property type="entry name" value="RIBONUCLEASE H2 SUBUNIT A"/>
    <property type="match status" value="1"/>
</dbReference>
<evidence type="ECO:0000256" key="11">
    <source>
        <dbReference type="ARBA" id="ARBA00022759"/>
    </source>
</evidence>
<evidence type="ECO:0000256" key="2">
    <source>
        <dbReference type="ARBA" id="ARBA00001946"/>
    </source>
</evidence>
<dbReference type="GO" id="GO:0006298">
    <property type="term" value="P:mismatch repair"/>
    <property type="evidence" value="ECO:0007669"/>
    <property type="project" value="TreeGrafter"/>
</dbReference>
<evidence type="ECO:0000256" key="12">
    <source>
        <dbReference type="ARBA" id="ARBA00022801"/>
    </source>
</evidence>